<dbReference type="Proteomes" id="UP000310506">
    <property type="component" value="Unassembled WGS sequence"/>
</dbReference>
<comment type="caution">
    <text evidence="3">The sequence shown here is derived from an EMBL/GenBank/DDBJ whole genome shotgun (WGS) entry which is preliminary data.</text>
</comment>
<dbReference type="AlphaFoldDB" id="A0A4S3B9P4"/>
<evidence type="ECO:0000256" key="1">
    <source>
        <dbReference type="SAM" id="SignalP"/>
    </source>
</evidence>
<name>A0A4S3B9P4_9ENTE</name>
<evidence type="ECO:0000313" key="3">
    <source>
        <dbReference type="EMBL" id="THB61845.1"/>
    </source>
</evidence>
<organism evidence="3 4">
    <name type="scientific">Vagococcus silagei</name>
    <dbReference type="NCBI Taxonomy" id="2508885"/>
    <lineage>
        <taxon>Bacteria</taxon>
        <taxon>Bacillati</taxon>
        <taxon>Bacillota</taxon>
        <taxon>Bacilli</taxon>
        <taxon>Lactobacillales</taxon>
        <taxon>Enterococcaceae</taxon>
        <taxon>Vagococcus</taxon>
    </lineage>
</organism>
<reference evidence="3 4" key="1">
    <citation type="submission" date="2019-01" db="EMBL/GenBank/DDBJ databases">
        <title>Vagococcus silagei sp. nov. isolated from brewer's grain.</title>
        <authorList>
            <person name="Guu J.-R."/>
        </authorList>
    </citation>
    <scope>NUCLEOTIDE SEQUENCE [LARGE SCALE GENOMIC DNA]</scope>
    <source>
        <strain evidence="3 4">2B-2</strain>
    </source>
</reference>
<protein>
    <submittedName>
        <fullName evidence="3">DUF5105 domain-containing protein</fullName>
    </submittedName>
</protein>
<evidence type="ECO:0000259" key="2">
    <source>
        <dbReference type="Pfam" id="PF17118"/>
    </source>
</evidence>
<dbReference type="Pfam" id="PF17118">
    <property type="entry name" value="DUF5105"/>
    <property type="match status" value="1"/>
</dbReference>
<proteinExistence type="predicted"/>
<keyword evidence="1" id="KW-0732">Signal</keyword>
<dbReference type="EMBL" id="SDGV01000006">
    <property type="protein sequence ID" value="THB61845.1"/>
    <property type="molecule type" value="Genomic_DNA"/>
</dbReference>
<feature type="chain" id="PRO_5039498098" evidence="1">
    <location>
        <begin position="23"/>
        <end position="231"/>
    </location>
</feature>
<gene>
    <name evidence="3" type="ORF">ESZ54_02810</name>
</gene>
<dbReference type="InterPro" id="IPR031343">
    <property type="entry name" value="DUF5105"/>
</dbReference>
<dbReference type="RefSeq" id="WP_136136164.1">
    <property type="nucleotide sequence ID" value="NZ_SDGV01000006.1"/>
</dbReference>
<feature type="signal peptide" evidence="1">
    <location>
        <begin position="1"/>
        <end position="22"/>
    </location>
</feature>
<sequence length="231" mass="25970">MKKKIVYFFALLSLVIFVGACGAKKTDPKDAATAFLNAEFYGKDTEQYEKIFNQKLPDTTTSIKDGLNVSLGQFGLSDEILSDTAKNLQKAIADETSFTIKEVTDKKKSQEVNVEIYGLDFSKIIDTIQEKGEAELVKLLNNDGVKVEKIEDLEKITDPDILEKANKLISNPDTNKKLMEAIIPNMFKDAKKVEKPKTVKFTLEPGEKKSEWKISNYDKTVMDITQAMLVQ</sequence>
<keyword evidence="4" id="KW-1185">Reference proteome</keyword>
<dbReference type="PROSITE" id="PS51257">
    <property type="entry name" value="PROKAR_LIPOPROTEIN"/>
    <property type="match status" value="1"/>
</dbReference>
<accession>A0A4S3B9P4</accession>
<feature type="domain" description="DUF5105" evidence="2">
    <location>
        <begin position="20"/>
        <end position="135"/>
    </location>
</feature>
<evidence type="ECO:0000313" key="4">
    <source>
        <dbReference type="Proteomes" id="UP000310506"/>
    </source>
</evidence>